<dbReference type="Proteomes" id="UP001214628">
    <property type="component" value="Chromosome 4"/>
</dbReference>
<accession>A0AAF0FH42</accession>
<reference evidence="2" key="1">
    <citation type="submission" date="2023-02" db="EMBL/GenBank/DDBJ databases">
        <title>Mating type loci evolution in Malassezia.</title>
        <authorList>
            <person name="Coelho M.A."/>
        </authorList>
    </citation>
    <scope>NUCLEOTIDE SEQUENCE</scope>
    <source>
        <strain evidence="2">CBS 14136</strain>
    </source>
</reference>
<dbReference type="EMBL" id="CP118378">
    <property type="protein sequence ID" value="WFD44453.1"/>
    <property type="molecule type" value="Genomic_DNA"/>
</dbReference>
<proteinExistence type="predicted"/>
<feature type="compositionally biased region" description="Low complexity" evidence="1">
    <location>
        <begin position="115"/>
        <end position="131"/>
    </location>
</feature>
<feature type="compositionally biased region" description="Polar residues" evidence="1">
    <location>
        <begin position="137"/>
        <end position="146"/>
    </location>
</feature>
<keyword evidence="3" id="KW-1185">Reference proteome</keyword>
<evidence type="ECO:0000313" key="2">
    <source>
        <dbReference type="EMBL" id="WFD44453.1"/>
    </source>
</evidence>
<organism evidence="2 3">
    <name type="scientific">Malassezia psittaci</name>
    <dbReference type="NCBI Taxonomy" id="1821823"/>
    <lineage>
        <taxon>Eukaryota</taxon>
        <taxon>Fungi</taxon>
        <taxon>Dikarya</taxon>
        <taxon>Basidiomycota</taxon>
        <taxon>Ustilaginomycotina</taxon>
        <taxon>Malasseziomycetes</taxon>
        <taxon>Malasseziales</taxon>
        <taxon>Malasseziaceae</taxon>
        <taxon>Malassezia</taxon>
    </lineage>
</organism>
<protein>
    <submittedName>
        <fullName evidence="2">Uncharacterized protein</fullName>
    </submittedName>
</protein>
<evidence type="ECO:0000313" key="3">
    <source>
        <dbReference type="Proteomes" id="UP001214628"/>
    </source>
</evidence>
<name>A0AAF0FH42_9BASI</name>
<sequence length="160" mass="17311">MSKSGSSQGIHNYKAHFTRTRLAFDRATARQMEIEASVTKAMQVQHDLQEEVDYLLDALIRVQPKSLQDKVLEPPSTMNGSGVPLKGRNTRMAVVYSDDDDDDRDSIATSASGTPNSQSIPDQSSPISRPSNGALRQHNTPPASSSDIDEDVLGSIGEGL</sequence>
<dbReference type="AlphaFoldDB" id="A0AAF0FH42"/>
<evidence type="ECO:0000256" key="1">
    <source>
        <dbReference type="SAM" id="MobiDB-lite"/>
    </source>
</evidence>
<gene>
    <name evidence="2" type="ORF">MPSI1_003121</name>
</gene>
<feature type="region of interest" description="Disordered" evidence="1">
    <location>
        <begin position="71"/>
        <end position="160"/>
    </location>
</feature>